<keyword evidence="6" id="KW-1185">Reference proteome</keyword>
<evidence type="ECO:0000256" key="1">
    <source>
        <dbReference type="ARBA" id="ARBA00022679"/>
    </source>
</evidence>
<dbReference type="InterPro" id="IPR000182">
    <property type="entry name" value="GNAT_dom"/>
</dbReference>
<dbReference type="SUPFAM" id="SSF55729">
    <property type="entry name" value="Acyl-CoA N-acyltransferases (Nat)"/>
    <property type="match status" value="1"/>
</dbReference>
<reference evidence="6" key="1">
    <citation type="journal article" date="2019" name="Int. J. Syst. Evol. Microbiol.">
        <title>The Global Catalogue of Microorganisms (GCM) 10K type strain sequencing project: providing services to taxonomists for standard genome sequencing and annotation.</title>
        <authorList>
            <consortium name="The Broad Institute Genomics Platform"/>
            <consortium name="The Broad Institute Genome Sequencing Center for Infectious Disease"/>
            <person name="Wu L."/>
            <person name="Ma J."/>
        </authorList>
    </citation>
    <scope>NUCLEOTIDE SEQUENCE [LARGE SCALE GENOMIC DNA]</scope>
    <source>
        <strain evidence="6">CCUG 60023</strain>
    </source>
</reference>
<dbReference type="EMBL" id="JBHTJV010000003">
    <property type="protein sequence ID" value="MFD0915933.1"/>
    <property type="molecule type" value="Genomic_DNA"/>
</dbReference>
<dbReference type="PANTHER" id="PTHR43792:SF8">
    <property type="entry name" value="[RIBOSOMAL PROTEIN US5]-ALANINE N-ACETYLTRANSFERASE"/>
    <property type="match status" value="1"/>
</dbReference>
<gene>
    <name evidence="5" type="ORF">ACFQ14_05895</name>
</gene>
<proteinExistence type="inferred from homology"/>
<comment type="similarity">
    <text evidence="3">Belongs to the acetyltransferase family. RimJ subfamily.</text>
</comment>
<dbReference type="Gene3D" id="3.40.630.30">
    <property type="match status" value="1"/>
</dbReference>
<dbReference type="GO" id="GO:0016746">
    <property type="term" value="F:acyltransferase activity"/>
    <property type="evidence" value="ECO:0007669"/>
    <property type="project" value="UniProtKB-KW"/>
</dbReference>
<protein>
    <submittedName>
        <fullName evidence="5">GNAT family N-acetyltransferase</fullName>
        <ecNumber evidence="5">2.3.-.-</ecNumber>
    </submittedName>
</protein>
<dbReference type="Proteomes" id="UP001597101">
    <property type="component" value="Unassembled WGS sequence"/>
</dbReference>
<dbReference type="EC" id="2.3.-.-" evidence="5"/>
<name>A0ABW3FEQ2_9HYPH</name>
<dbReference type="PROSITE" id="PS51186">
    <property type="entry name" value="GNAT"/>
    <property type="match status" value="1"/>
</dbReference>
<dbReference type="InterPro" id="IPR016181">
    <property type="entry name" value="Acyl_CoA_acyltransferase"/>
</dbReference>
<evidence type="ECO:0000259" key="4">
    <source>
        <dbReference type="PROSITE" id="PS51186"/>
    </source>
</evidence>
<dbReference type="PANTHER" id="PTHR43792">
    <property type="entry name" value="GNAT FAMILY, PUTATIVE (AFU_ORTHOLOGUE AFUA_3G00765)-RELATED-RELATED"/>
    <property type="match status" value="1"/>
</dbReference>
<keyword evidence="2 5" id="KW-0012">Acyltransferase</keyword>
<evidence type="ECO:0000256" key="3">
    <source>
        <dbReference type="ARBA" id="ARBA00038502"/>
    </source>
</evidence>
<dbReference type="RefSeq" id="WP_377211773.1">
    <property type="nucleotide sequence ID" value="NZ_JBHTJV010000003.1"/>
</dbReference>
<organism evidence="5 6">
    <name type="scientific">Pseudahrensia aquimaris</name>
    <dbReference type="NCBI Taxonomy" id="744461"/>
    <lineage>
        <taxon>Bacteria</taxon>
        <taxon>Pseudomonadati</taxon>
        <taxon>Pseudomonadota</taxon>
        <taxon>Alphaproteobacteria</taxon>
        <taxon>Hyphomicrobiales</taxon>
        <taxon>Ahrensiaceae</taxon>
        <taxon>Pseudahrensia</taxon>
    </lineage>
</organism>
<dbReference type="InterPro" id="IPR051531">
    <property type="entry name" value="N-acetyltransferase"/>
</dbReference>
<feature type="domain" description="N-acetyltransferase" evidence="4">
    <location>
        <begin position="21"/>
        <end position="191"/>
    </location>
</feature>
<evidence type="ECO:0000256" key="2">
    <source>
        <dbReference type="ARBA" id="ARBA00023315"/>
    </source>
</evidence>
<evidence type="ECO:0000313" key="5">
    <source>
        <dbReference type="EMBL" id="MFD0915933.1"/>
    </source>
</evidence>
<comment type="caution">
    <text evidence="5">The sequence shown here is derived from an EMBL/GenBank/DDBJ whole genome shotgun (WGS) entry which is preliminary data.</text>
</comment>
<evidence type="ECO:0000313" key="6">
    <source>
        <dbReference type="Proteomes" id="UP001597101"/>
    </source>
</evidence>
<keyword evidence="1 5" id="KW-0808">Transferase</keyword>
<accession>A0ABW3FEQ2</accession>
<dbReference type="Pfam" id="PF13302">
    <property type="entry name" value="Acetyltransf_3"/>
    <property type="match status" value="1"/>
</dbReference>
<sequence length="194" mass="22183">MRLLSFPRKSSEQAQLISQRLTLRRPRIDDYEQWAKLRRESAEFLKPFEPKWARTELAKTSYRARLAQQEADIVSGRGYHWFLFSIENGALLGGLSLTNIRRGIIESGTLGYWMGEAYAGQHFMREAVSTVSDYAFDTLGLHRLEAATVLNNVASQKLLSACGFQREGEARAYLKINGAWRDHVLFARVNPQDD</sequence>